<feature type="transmembrane region" description="Helical" evidence="1">
    <location>
        <begin position="9"/>
        <end position="29"/>
    </location>
</feature>
<evidence type="ECO:0000256" key="1">
    <source>
        <dbReference type="SAM" id="Phobius"/>
    </source>
</evidence>
<proteinExistence type="predicted"/>
<evidence type="ECO:0008006" key="3">
    <source>
        <dbReference type="Google" id="ProtNLM"/>
    </source>
</evidence>
<keyword evidence="1" id="KW-0472">Membrane</keyword>
<protein>
    <recommendedName>
        <fullName evidence="3">Lipoprotein</fullName>
    </recommendedName>
</protein>
<evidence type="ECO:0000313" key="2">
    <source>
        <dbReference type="EMBL" id="GAH49564.1"/>
    </source>
</evidence>
<feature type="non-terminal residue" evidence="2">
    <location>
        <position position="30"/>
    </location>
</feature>
<reference evidence="2" key="1">
    <citation type="journal article" date="2014" name="Front. Microbiol.">
        <title>High frequency of phylogenetically diverse reductive dehalogenase-homologous genes in deep subseafloor sedimentary metagenomes.</title>
        <authorList>
            <person name="Kawai M."/>
            <person name="Futagami T."/>
            <person name="Toyoda A."/>
            <person name="Takaki Y."/>
            <person name="Nishi S."/>
            <person name="Hori S."/>
            <person name="Arai W."/>
            <person name="Tsubouchi T."/>
            <person name="Morono Y."/>
            <person name="Uchiyama I."/>
            <person name="Ito T."/>
            <person name="Fujiyama A."/>
            <person name="Inagaki F."/>
            <person name="Takami H."/>
        </authorList>
    </citation>
    <scope>NUCLEOTIDE SEQUENCE</scope>
    <source>
        <strain evidence="2">Expedition CK06-06</strain>
    </source>
</reference>
<sequence length="30" mass="3478">MIKVKVKKIIIFVLITVVIGSCIYGFLYLY</sequence>
<comment type="caution">
    <text evidence="2">The sequence shown here is derived from an EMBL/GenBank/DDBJ whole genome shotgun (WGS) entry which is preliminary data.</text>
</comment>
<name>X1H6V0_9ZZZZ</name>
<dbReference type="PROSITE" id="PS51257">
    <property type="entry name" value="PROKAR_LIPOPROTEIN"/>
    <property type="match status" value="1"/>
</dbReference>
<accession>X1H6V0</accession>
<keyword evidence="1" id="KW-0812">Transmembrane</keyword>
<dbReference type="AlphaFoldDB" id="X1H6V0"/>
<organism evidence="2">
    <name type="scientific">marine sediment metagenome</name>
    <dbReference type="NCBI Taxonomy" id="412755"/>
    <lineage>
        <taxon>unclassified sequences</taxon>
        <taxon>metagenomes</taxon>
        <taxon>ecological metagenomes</taxon>
    </lineage>
</organism>
<keyword evidence="1" id="KW-1133">Transmembrane helix</keyword>
<dbReference type="EMBL" id="BARU01016533">
    <property type="protein sequence ID" value="GAH49564.1"/>
    <property type="molecule type" value="Genomic_DNA"/>
</dbReference>
<gene>
    <name evidence="2" type="ORF">S03H2_27468</name>
</gene>